<dbReference type="Pfam" id="PF10326">
    <property type="entry name" value="7TM_GPCR_Str"/>
    <property type="match status" value="1"/>
</dbReference>
<sequence length="150" mass="16661">MVTVGEISTWHSVIVGTISIFLNSLLLFTICSRSLKVVGAYKYMMLATATLDLLFSMVDILSLQFSMGQRMIGNTFIIMLIVYQVRMAVEYEHGDLAENPGHLAHAAGSAPQSNHRCGMASAGRHRRRDRSLACLNRFFSLIRTACLFVS</sequence>
<feature type="transmembrane region" description="Helical" evidence="1">
    <location>
        <begin position="12"/>
        <end position="31"/>
    </location>
</feature>
<dbReference type="OrthoDB" id="5866999at2759"/>
<reference evidence="2 3" key="2">
    <citation type="submission" date="2018-11" db="EMBL/GenBank/DDBJ databases">
        <authorList>
            <consortium name="Pathogen Informatics"/>
        </authorList>
    </citation>
    <scope>NUCLEOTIDE SEQUENCE [LARGE SCALE GENOMIC DNA]</scope>
    <source>
        <strain evidence="2 3">MHpl1</strain>
    </source>
</reference>
<feature type="transmembrane region" description="Helical" evidence="1">
    <location>
        <begin position="43"/>
        <end position="65"/>
    </location>
</feature>
<dbReference type="WBParaSite" id="HPLM_0001439401-mRNA-1">
    <property type="protein sequence ID" value="HPLM_0001439401-mRNA-1"/>
    <property type="gene ID" value="HPLM_0001439401"/>
</dbReference>
<dbReference type="PANTHER" id="PTHR22943:SF248">
    <property type="entry name" value="SEVEN TM RECEPTOR"/>
    <property type="match status" value="1"/>
</dbReference>
<evidence type="ECO:0000313" key="3">
    <source>
        <dbReference type="Proteomes" id="UP000268014"/>
    </source>
</evidence>
<accession>A0A0N4WS93</accession>
<evidence type="ECO:0000313" key="2">
    <source>
        <dbReference type="EMBL" id="VDO52622.1"/>
    </source>
</evidence>
<evidence type="ECO:0000313" key="4">
    <source>
        <dbReference type="WBParaSite" id="HPLM_0001439401-mRNA-1"/>
    </source>
</evidence>
<keyword evidence="3" id="KW-1185">Reference proteome</keyword>
<dbReference type="InterPro" id="IPR019428">
    <property type="entry name" value="7TM_GPCR_serpentine_rcpt_Str"/>
</dbReference>
<dbReference type="AlphaFoldDB" id="A0A0N4WS93"/>
<reference evidence="4" key="1">
    <citation type="submission" date="2017-02" db="UniProtKB">
        <authorList>
            <consortium name="WormBaseParasite"/>
        </authorList>
    </citation>
    <scope>IDENTIFICATION</scope>
</reference>
<dbReference type="EMBL" id="UZAF01018549">
    <property type="protein sequence ID" value="VDO52622.1"/>
    <property type="molecule type" value="Genomic_DNA"/>
</dbReference>
<keyword evidence="1" id="KW-1133">Transmembrane helix</keyword>
<organism evidence="4">
    <name type="scientific">Haemonchus placei</name>
    <name type="common">Barber's pole worm</name>
    <dbReference type="NCBI Taxonomy" id="6290"/>
    <lineage>
        <taxon>Eukaryota</taxon>
        <taxon>Metazoa</taxon>
        <taxon>Ecdysozoa</taxon>
        <taxon>Nematoda</taxon>
        <taxon>Chromadorea</taxon>
        <taxon>Rhabditida</taxon>
        <taxon>Rhabditina</taxon>
        <taxon>Rhabditomorpha</taxon>
        <taxon>Strongyloidea</taxon>
        <taxon>Trichostrongylidae</taxon>
        <taxon>Haemonchus</taxon>
    </lineage>
</organism>
<keyword evidence="1" id="KW-0812">Transmembrane</keyword>
<protein>
    <submittedName>
        <fullName evidence="4">G_PROTEIN_RECEP_F1_2 domain-containing protein</fullName>
    </submittedName>
</protein>
<evidence type="ECO:0000256" key="1">
    <source>
        <dbReference type="SAM" id="Phobius"/>
    </source>
</evidence>
<dbReference type="Proteomes" id="UP000268014">
    <property type="component" value="Unassembled WGS sequence"/>
</dbReference>
<proteinExistence type="predicted"/>
<gene>
    <name evidence="2" type="ORF">HPLM_LOCUS14386</name>
</gene>
<keyword evidence="1" id="KW-0472">Membrane</keyword>
<name>A0A0N4WS93_HAEPC</name>
<dbReference type="PANTHER" id="PTHR22943">
    <property type="entry name" value="7-TRANSMEMBRANE DOMAIN RECEPTOR C.ELEGANS"/>
    <property type="match status" value="1"/>
</dbReference>